<protein>
    <submittedName>
        <fullName evidence="2">Transposase</fullName>
    </submittedName>
</protein>
<organism evidence="2 3">
    <name type="scientific">Sphingobium nicotianae</name>
    <dbReference type="NCBI Taxonomy" id="2782607"/>
    <lineage>
        <taxon>Bacteria</taxon>
        <taxon>Pseudomonadati</taxon>
        <taxon>Pseudomonadota</taxon>
        <taxon>Alphaproteobacteria</taxon>
        <taxon>Sphingomonadales</taxon>
        <taxon>Sphingomonadaceae</taxon>
        <taxon>Sphingobium</taxon>
    </lineage>
</organism>
<dbReference type="Pfam" id="PF01610">
    <property type="entry name" value="DDE_Tnp_ISL3"/>
    <property type="match status" value="1"/>
</dbReference>
<dbReference type="AlphaFoldDB" id="A0A9X1AI50"/>
<comment type="caution">
    <text evidence="2">The sequence shown here is derived from an EMBL/GenBank/DDBJ whole genome shotgun (WGS) entry which is preliminary data.</text>
</comment>
<dbReference type="PANTHER" id="PTHR33498:SF1">
    <property type="entry name" value="TRANSPOSASE FOR INSERTION SEQUENCE ELEMENT IS1557"/>
    <property type="match status" value="1"/>
</dbReference>
<name>A0A9X1AI50_9SPHN</name>
<dbReference type="InterPro" id="IPR047951">
    <property type="entry name" value="Transpos_ISL3"/>
</dbReference>
<feature type="domain" description="Transposase IS204/IS1001/IS1096/IS1165 DDE" evidence="1">
    <location>
        <begin position="126"/>
        <end position="359"/>
    </location>
</feature>
<accession>A0A9X1AI50</accession>
<evidence type="ECO:0000259" key="1">
    <source>
        <dbReference type="Pfam" id="PF01610"/>
    </source>
</evidence>
<keyword evidence="3" id="KW-1185">Reference proteome</keyword>
<dbReference type="EMBL" id="JAHGAW010000001">
    <property type="protein sequence ID" value="MBT2185542.1"/>
    <property type="molecule type" value="Genomic_DNA"/>
</dbReference>
<dbReference type="Proteomes" id="UP001138757">
    <property type="component" value="Unassembled WGS sequence"/>
</dbReference>
<proteinExistence type="predicted"/>
<sequence length="413" mass="47683">MEIFDLPRTRPVQLRVRRRRFECLVCKGTGKARTFSERGPDIHERYNMTHRLYEHVLDAITKKPLALVQKETGVPAGTLWNIAHDLAVRLWANHKFPTPRVLSMDGVKLYGKEYMVIGDAHTGIPIGFLETIEASPIRAWVRDNVEEARVEVFVADLHKSNTSVGELRLGRSLRVADKWHVIEHYQRVLSRQINSEIDRLRKSGRKEMAKTLWDLKPAMMAVDPKKCRWRRYPKKPQREFDLVRDLKPILRRFPLLSRAYWGRYDFLKFYSSEALGDAMIWLNRFHARTAPFSHTQDMVAFNKRLTKNWELITNYFLSARQIAGGEWKRATTSAMEQQNREIRKRLSIRHGVQNFALMRMVVLYAHWHVGGEIVLCSGPGCSAAYGPVAGPPVPPEIRAAAGIYPQCSECAGR</sequence>
<dbReference type="InterPro" id="IPR002560">
    <property type="entry name" value="Transposase_DDE"/>
</dbReference>
<dbReference type="PANTHER" id="PTHR33498">
    <property type="entry name" value="TRANSPOSASE FOR INSERTION SEQUENCE ELEMENT IS1557"/>
    <property type="match status" value="1"/>
</dbReference>
<reference evidence="2" key="1">
    <citation type="submission" date="2021-05" db="EMBL/GenBank/DDBJ databases">
        <title>Genome of Sphingobium sp. strain.</title>
        <authorList>
            <person name="Fan R."/>
        </authorList>
    </citation>
    <scope>NUCLEOTIDE SEQUENCE</scope>
    <source>
        <strain evidence="2">H33</strain>
    </source>
</reference>
<gene>
    <name evidence="2" type="ORF">KK488_01110</name>
</gene>
<evidence type="ECO:0000313" key="3">
    <source>
        <dbReference type="Proteomes" id="UP001138757"/>
    </source>
</evidence>
<evidence type="ECO:0000313" key="2">
    <source>
        <dbReference type="EMBL" id="MBT2185542.1"/>
    </source>
</evidence>